<feature type="compositionally biased region" description="Polar residues" evidence="1">
    <location>
        <begin position="119"/>
        <end position="135"/>
    </location>
</feature>
<feature type="region of interest" description="Disordered" evidence="1">
    <location>
        <begin position="119"/>
        <end position="146"/>
    </location>
</feature>
<protein>
    <submittedName>
        <fullName evidence="2">Uncharacterized protein</fullName>
    </submittedName>
</protein>
<comment type="caution">
    <text evidence="2">The sequence shown here is derived from an EMBL/GenBank/DDBJ whole genome shotgun (WGS) entry which is preliminary data.</text>
</comment>
<proteinExistence type="predicted"/>
<gene>
    <name evidence="2" type="ORF">PIB30_086516</name>
</gene>
<dbReference type="EMBL" id="JASCZI010152520">
    <property type="protein sequence ID" value="MED6176270.1"/>
    <property type="molecule type" value="Genomic_DNA"/>
</dbReference>
<evidence type="ECO:0000313" key="3">
    <source>
        <dbReference type="Proteomes" id="UP001341840"/>
    </source>
</evidence>
<organism evidence="2 3">
    <name type="scientific">Stylosanthes scabra</name>
    <dbReference type="NCBI Taxonomy" id="79078"/>
    <lineage>
        <taxon>Eukaryota</taxon>
        <taxon>Viridiplantae</taxon>
        <taxon>Streptophyta</taxon>
        <taxon>Embryophyta</taxon>
        <taxon>Tracheophyta</taxon>
        <taxon>Spermatophyta</taxon>
        <taxon>Magnoliopsida</taxon>
        <taxon>eudicotyledons</taxon>
        <taxon>Gunneridae</taxon>
        <taxon>Pentapetalae</taxon>
        <taxon>rosids</taxon>
        <taxon>fabids</taxon>
        <taxon>Fabales</taxon>
        <taxon>Fabaceae</taxon>
        <taxon>Papilionoideae</taxon>
        <taxon>50 kb inversion clade</taxon>
        <taxon>dalbergioids sensu lato</taxon>
        <taxon>Dalbergieae</taxon>
        <taxon>Pterocarpus clade</taxon>
        <taxon>Stylosanthes</taxon>
    </lineage>
</organism>
<name>A0ABU6VV60_9FABA</name>
<dbReference type="Proteomes" id="UP001341840">
    <property type="component" value="Unassembled WGS sequence"/>
</dbReference>
<evidence type="ECO:0000313" key="2">
    <source>
        <dbReference type="EMBL" id="MED6176270.1"/>
    </source>
</evidence>
<keyword evidence="3" id="KW-1185">Reference proteome</keyword>
<sequence length="146" mass="15815">MRVTERKLTEILEEQGTEIRFPRAATVPLTATTTKRNTGQNHNAKDRRKGQVRALTDSATPVTLKNTGGGETTVATAVVRRVLTTMAPFPADRGTVATAWQRWSFGDGFRFQPQISVEFSGGLSTPTPSENTNSGRARLKGNQLGG</sequence>
<reference evidence="2 3" key="1">
    <citation type="journal article" date="2023" name="Plants (Basel)">
        <title>Bridging the Gap: Combining Genomics and Transcriptomics Approaches to Understand Stylosanthes scabra, an Orphan Legume from the Brazilian Caatinga.</title>
        <authorList>
            <person name="Ferreira-Neto J.R.C."/>
            <person name="da Silva M.D."/>
            <person name="Binneck E."/>
            <person name="de Melo N.F."/>
            <person name="da Silva R.H."/>
            <person name="de Melo A.L.T.M."/>
            <person name="Pandolfi V."/>
            <person name="Bustamante F.O."/>
            <person name="Brasileiro-Vidal A.C."/>
            <person name="Benko-Iseppon A.M."/>
        </authorList>
    </citation>
    <scope>NUCLEOTIDE SEQUENCE [LARGE SCALE GENOMIC DNA]</scope>
    <source>
        <tissue evidence="2">Leaves</tissue>
    </source>
</reference>
<feature type="region of interest" description="Disordered" evidence="1">
    <location>
        <begin position="34"/>
        <end position="53"/>
    </location>
</feature>
<evidence type="ECO:0000256" key="1">
    <source>
        <dbReference type="SAM" id="MobiDB-lite"/>
    </source>
</evidence>
<accession>A0ABU6VV60</accession>